<name>A0AC34FNY1_9BILA</name>
<dbReference type="WBParaSite" id="ES5_v2.g18973.t1">
    <property type="protein sequence ID" value="ES5_v2.g18973.t1"/>
    <property type="gene ID" value="ES5_v2.g18973"/>
</dbReference>
<evidence type="ECO:0000313" key="2">
    <source>
        <dbReference type="WBParaSite" id="ES5_v2.g18973.t1"/>
    </source>
</evidence>
<organism evidence="1 2">
    <name type="scientific">Panagrolaimus sp. ES5</name>
    <dbReference type="NCBI Taxonomy" id="591445"/>
    <lineage>
        <taxon>Eukaryota</taxon>
        <taxon>Metazoa</taxon>
        <taxon>Ecdysozoa</taxon>
        <taxon>Nematoda</taxon>
        <taxon>Chromadorea</taxon>
        <taxon>Rhabditida</taxon>
        <taxon>Tylenchina</taxon>
        <taxon>Panagrolaimomorpha</taxon>
        <taxon>Panagrolaimoidea</taxon>
        <taxon>Panagrolaimidae</taxon>
        <taxon>Panagrolaimus</taxon>
    </lineage>
</organism>
<reference evidence="2" key="1">
    <citation type="submission" date="2022-11" db="UniProtKB">
        <authorList>
            <consortium name="WormBaseParasite"/>
        </authorList>
    </citation>
    <scope>IDENTIFICATION</scope>
</reference>
<evidence type="ECO:0000313" key="1">
    <source>
        <dbReference type="Proteomes" id="UP000887579"/>
    </source>
</evidence>
<accession>A0AC34FNY1</accession>
<proteinExistence type="predicted"/>
<protein>
    <submittedName>
        <fullName evidence="2">Uncharacterized protein</fullName>
    </submittedName>
</protein>
<sequence length="422" mass="48319">MSFKDKTKCSQKGDEVGAIFHKVDGGRLGITYKMLKEKDNNLMKLGPDRIKLFVVDFATIIKKLDAAILQLFDCQFPEYLSNVKLCEAFQSRLAILNVPHCFITEEQAIVMVLLIKAQIEVMLGENIAVMYLHEQKLDIYRYKFTKKGYKKLRFESMILGMEEKDFQEVLDKAQLNQPKYILLSTSDQSNPLFISLKNSLQILGPKFGTSNRDPAMVKDALIQQIDPASGKIDTDIDKMGQKCHRNKISLSIDANNFSKFESLPIMLPQIQALPIKLTETVASKIPIIGFCDNFSVICIHKDDENGYKFVDAWNDIIKIMSMPADDIRVEDSWGFKVTKDEANPVLLQLMTYEKTLKFATPEFLMALLIKEHRKAMKNEIGEKPEEIGFCILDENYGNEEKERIKHGLEEACKLLKIRFCFV</sequence>
<dbReference type="Proteomes" id="UP000887579">
    <property type="component" value="Unplaced"/>
</dbReference>